<accession>A0A914S6K0</accession>
<protein>
    <submittedName>
        <fullName evidence="2">Uncharacterized protein</fullName>
    </submittedName>
</protein>
<dbReference type="AlphaFoldDB" id="A0A914S6K0"/>
<dbReference type="Proteomes" id="UP000887564">
    <property type="component" value="Unplaced"/>
</dbReference>
<organism evidence="1 2">
    <name type="scientific">Parascaris equorum</name>
    <name type="common">Equine roundworm</name>
    <dbReference type="NCBI Taxonomy" id="6256"/>
    <lineage>
        <taxon>Eukaryota</taxon>
        <taxon>Metazoa</taxon>
        <taxon>Ecdysozoa</taxon>
        <taxon>Nematoda</taxon>
        <taxon>Chromadorea</taxon>
        <taxon>Rhabditida</taxon>
        <taxon>Spirurina</taxon>
        <taxon>Ascaridomorpha</taxon>
        <taxon>Ascaridoidea</taxon>
        <taxon>Ascarididae</taxon>
        <taxon>Parascaris</taxon>
    </lineage>
</organism>
<proteinExistence type="predicted"/>
<evidence type="ECO:0000313" key="1">
    <source>
        <dbReference type="Proteomes" id="UP000887564"/>
    </source>
</evidence>
<name>A0A914S6K0_PAREQ</name>
<dbReference type="WBParaSite" id="PEQ_0001453501-mRNA-1">
    <property type="protein sequence ID" value="PEQ_0001453501-mRNA-1"/>
    <property type="gene ID" value="PEQ_0001453501"/>
</dbReference>
<evidence type="ECO:0000313" key="2">
    <source>
        <dbReference type="WBParaSite" id="PEQ_0001453501-mRNA-1"/>
    </source>
</evidence>
<reference evidence="2" key="1">
    <citation type="submission" date="2022-11" db="UniProtKB">
        <authorList>
            <consortium name="WormBaseParasite"/>
        </authorList>
    </citation>
    <scope>IDENTIFICATION</scope>
</reference>
<keyword evidence="1" id="KW-1185">Reference proteome</keyword>
<sequence length="158" mass="17550">MGIKLHTVLKFPEHFFFKGPHARQEKVASSTSATSTTIPSAPAATAATLETNVKKPRNILAGLKAFAERVNVAGVDGLRAAFTKLQQRGQHPPKMSIAVQARNKAKCRYFGKILEEILHSFMRIFLPKQLNRVEKLVKTQIFAPIVTTRAPFQRSIPC</sequence>